<dbReference type="InterPro" id="IPR036396">
    <property type="entry name" value="Cyt_P450_sf"/>
</dbReference>
<dbReference type="PRINTS" id="PR01239">
    <property type="entry name" value="EP450IICYP52"/>
</dbReference>
<comment type="similarity">
    <text evidence="2">Belongs to the cytochrome P450 family.</text>
</comment>
<accession>A0ABR4BQF8</accession>
<dbReference type="PRINTS" id="PR00385">
    <property type="entry name" value="P450"/>
</dbReference>
<feature type="non-terminal residue" evidence="7">
    <location>
        <position position="345"/>
    </location>
</feature>
<proteinExistence type="inferred from homology"/>
<comment type="cofactor">
    <cofactor evidence="1">
        <name>heme</name>
        <dbReference type="ChEBI" id="CHEBI:30413"/>
    </cofactor>
</comment>
<name>A0ABR4BQF8_9HELO</name>
<keyword evidence="5" id="KW-0408">Iron</keyword>
<comment type="caution">
    <text evidence="7">The sequence shown here is derived from an EMBL/GenBank/DDBJ whole genome shotgun (WGS) entry which is preliminary data.</text>
</comment>
<evidence type="ECO:0000313" key="7">
    <source>
        <dbReference type="EMBL" id="KAL2059965.1"/>
    </source>
</evidence>
<evidence type="ECO:0008006" key="9">
    <source>
        <dbReference type="Google" id="ProtNLM"/>
    </source>
</evidence>
<dbReference type="SUPFAM" id="SSF48264">
    <property type="entry name" value="Cytochrome P450"/>
    <property type="match status" value="1"/>
</dbReference>
<evidence type="ECO:0000256" key="3">
    <source>
        <dbReference type="ARBA" id="ARBA00022723"/>
    </source>
</evidence>
<evidence type="ECO:0000256" key="4">
    <source>
        <dbReference type="ARBA" id="ARBA00023002"/>
    </source>
</evidence>
<dbReference type="PANTHER" id="PTHR24287:SF5">
    <property type="entry name" value="P450, PUTATIVE (EUROFUNG)-RELATED"/>
    <property type="match status" value="1"/>
</dbReference>
<dbReference type="InterPro" id="IPR002974">
    <property type="entry name" value="Cyt_P450_E_CYP52_ascomycetes"/>
</dbReference>
<dbReference type="Proteomes" id="UP001595075">
    <property type="component" value="Unassembled WGS sequence"/>
</dbReference>
<dbReference type="EMBL" id="JAZHXI010000025">
    <property type="protein sequence ID" value="KAL2059965.1"/>
    <property type="molecule type" value="Genomic_DNA"/>
</dbReference>
<evidence type="ECO:0000256" key="1">
    <source>
        <dbReference type="ARBA" id="ARBA00001971"/>
    </source>
</evidence>
<protein>
    <recommendedName>
        <fullName evidence="9">Cytochrome P450</fullName>
    </recommendedName>
</protein>
<dbReference type="PANTHER" id="PTHR24287">
    <property type="entry name" value="P450, PUTATIVE (EUROFUNG)-RELATED"/>
    <property type="match status" value="1"/>
</dbReference>
<dbReference type="Gene3D" id="1.10.630.10">
    <property type="entry name" value="Cytochrome P450"/>
    <property type="match status" value="1"/>
</dbReference>
<keyword evidence="8" id="KW-1185">Reference proteome</keyword>
<organism evidence="7 8">
    <name type="scientific">Oculimacula yallundae</name>
    <dbReference type="NCBI Taxonomy" id="86028"/>
    <lineage>
        <taxon>Eukaryota</taxon>
        <taxon>Fungi</taxon>
        <taxon>Dikarya</taxon>
        <taxon>Ascomycota</taxon>
        <taxon>Pezizomycotina</taxon>
        <taxon>Leotiomycetes</taxon>
        <taxon>Helotiales</taxon>
        <taxon>Ploettnerulaceae</taxon>
        <taxon>Oculimacula</taxon>
    </lineage>
</organism>
<evidence type="ECO:0000256" key="2">
    <source>
        <dbReference type="ARBA" id="ARBA00010617"/>
    </source>
</evidence>
<evidence type="ECO:0000256" key="6">
    <source>
        <dbReference type="ARBA" id="ARBA00023033"/>
    </source>
</evidence>
<dbReference type="InterPro" id="IPR001128">
    <property type="entry name" value="Cyt_P450"/>
</dbReference>
<dbReference type="Pfam" id="PF00067">
    <property type="entry name" value="p450"/>
    <property type="match status" value="1"/>
</dbReference>
<sequence>MVGARYIVTADPENIKAMLATQFDDFGKGERFSNDWRELMGHSVFNVDGVEWHNSRQRLRPLFTRQRISNLECFERHVQVLLPMLGSGETVDIKDLFSRFALDASGDFSLGRHIGSLQNPKSEAFDAFERIRRTQSLIERSGPFNVFLPRRQFRRDLAAIDAFMEPTIREAIALSQDELKERDKKDESYTFVQECAALSQNRNFLRDELMTVLIAGRDTTAVTLSFCLFELARNPDVVARLRQEIEDTLGLNRKPTYEDLKSMKFLSSILNETLRLYPVAPFNIRAAIKDTSLPRGGGPDGNEPIGLPAGTSVIYSTHMLRKSHIRDDSQKNFSMFICRVNLSFR</sequence>
<evidence type="ECO:0000313" key="8">
    <source>
        <dbReference type="Proteomes" id="UP001595075"/>
    </source>
</evidence>
<reference evidence="7 8" key="1">
    <citation type="journal article" date="2024" name="Commun. Biol.">
        <title>Comparative genomic analysis of thermophilic fungi reveals convergent evolutionary adaptations and gene losses.</title>
        <authorList>
            <person name="Steindorff A.S."/>
            <person name="Aguilar-Pontes M.V."/>
            <person name="Robinson A.J."/>
            <person name="Andreopoulos B."/>
            <person name="LaButti K."/>
            <person name="Kuo A."/>
            <person name="Mondo S."/>
            <person name="Riley R."/>
            <person name="Otillar R."/>
            <person name="Haridas S."/>
            <person name="Lipzen A."/>
            <person name="Grimwood J."/>
            <person name="Schmutz J."/>
            <person name="Clum A."/>
            <person name="Reid I.D."/>
            <person name="Moisan M.C."/>
            <person name="Butler G."/>
            <person name="Nguyen T.T.M."/>
            <person name="Dewar K."/>
            <person name="Conant G."/>
            <person name="Drula E."/>
            <person name="Henrissat B."/>
            <person name="Hansel C."/>
            <person name="Singer S."/>
            <person name="Hutchinson M.I."/>
            <person name="de Vries R.P."/>
            <person name="Natvig D.O."/>
            <person name="Powell A.J."/>
            <person name="Tsang A."/>
            <person name="Grigoriev I.V."/>
        </authorList>
    </citation>
    <scope>NUCLEOTIDE SEQUENCE [LARGE SCALE GENOMIC DNA]</scope>
    <source>
        <strain evidence="7 8">CBS 494.80</strain>
    </source>
</reference>
<keyword evidence="4" id="KW-0560">Oxidoreductase</keyword>
<keyword evidence="3" id="KW-0479">Metal-binding</keyword>
<gene>
    <name evidence="7" type="ORF">VTL71DRAFT_10120</name>
</gene>
<keyword evidence="6" id="KW-0503">Monooxygenase</keyword>
<dbReference type="InterPro" id="IPR047146">
    <property type="entry name" value="Cyt_P450_E_CYP52_fungi"/>
</dbReference>
<evidence type="ECO:0000256" key="5">
    <source>
        <dbReference type="ARBA" id="ARBA00023004"/>
    </source>
</evidence>